<gene>
    <name evidence="1" type="ORF">BJ138DRAFT_289051</name>
</gene>
<keyword evidence="2" id="KW-1185">Reference proteome</keyword>
<organism evidence="1 2">
    <name type="scientific">Hygrophoropsis aurantiaca</name>
    <dbReference type="NCBI Taxonomy" id="72124"/>
    <lineage>
        <taxon>Eukaryota</taxon>
        <taxon>Fungi</taxon>
        <taxon>Dikarya</taxon>
        <taxon>Basidiomycota</taxon>
        <taxon>Agaricomycotina</taxon>
        <taxon>Agaricomycetes</taxon>
        <taxon>Agaricomycetidae</taxon>
        <taxon>Boletales</taxon>
        <taxon>Coniophorineae</taxon>
        <taxon>Hygrophoropsidaceae</taxon>
        <taxon>Hygrophoropsis</taxon>
    </lineage>
</organism>
<reference evidence="1" key="1">
    <citation type="journal article" date="2021" name="New Phytol.">
        <title>Evolutionary innovations through gain and loss of genes in the ectomycorrhizal Boletales.</title>
        <authorList>
            <person name="Wu G."/>
            <person name="Miyauchi S."/>
            <person name="Morin E."/>
            <person name="Kuo A."/>
            <person name="Drula E."/>
            <person name="Varga T."/>
            <person name="Kohler A."/>
            <person name="Feng B."/>
            <person name="Cao Y."/>
            <person name="Lipzen A."/>
            <person name="Daum C."/>
            <person name="Hundley H."/>
            <person name="Pangilinan J."/>
            <person name="Johnson J."/>
            <person name="Barry K."/>
            <person name="LaButti K."/>
            <person name="Ng V."/>
            <person name="Ahrendt S."/>
            <person name="Min B."/>
            <person name="Choi I.G."/>
            <person name="Park H."/>
            <person name="Plett J.M."/>
            <person name="Magnuson J."/>
            <person name="Spatafora J.W."/>
            <person name="Nagy L.G."/>
            <person name="Henrissat B."/>
            <person name="Grigoriev I.V."/>
            <person name="Yang Z.L."/>
            <person name="Xu J."/>
            <person name="Martin F.M."/>
        </authorList>
    </citation>
    <scope>NUCLEOTIDE SEQUENCE</scope>
    <source>
        <strain evidence="1">ATCC 28755</strain>
    </source>
</reference>
<comment type="caution">
    <text evidence="1">The sequence shown here is derived from an EMBL/GenBank/DDBJ whole genome shotgun (WGS) entry which is preliminary data.</text>
</comment>
<proteinExistence type="predicted"/>
<sequence length="234" mass="26421">MGVSSTEPSSDDTFGSTKTGSVKQDETFYFNTVVFLVEDTLFRVPRHPFIDGSDLFRQMFELPVPDGAQEDGSSDEHPLRLEQIKQTEFRQLLKVLFPDYTRSKKLPKSFAEWRSVLRLSTMWGFDNARDQAIKSIGAMTMDPVDKISLAKDYDVDEWLVPAIHDLVKRKEPIGVKDVEKLGLDLALKVAAIRERLTTTHSSYPLQIGDRQVSHLDFTASIQTMLGPTIVNANV</sequence>
<evidence type="ECO:0000313" key="2">
    <source>
        <dbReference type="Proteomes" id="UP000790377"/>
    </source>
</evidence>
<accession>A0ACB8ATJ5</accession>
<protein>
    <submittedName>
        <fullName evidence="1">Uncharacterized protein</fullName>
    </submittedName>
</protein>
<name>A0ACB8ATJ5_9AGAM</name>
<evidence type="ECO:0000313" key="1">
    <source>
        <dbReference type="EMBL" id="KAH7916587.1"/>
    </source>
</evidence>
<dbReference type="Proteomes" id="UP000790377">
    <property type="component" value="Unassembled WGS sequence"/>
</dbReference>
<dbReference type="EMBL" id="MU267590">
    <property type="protein sequence ID" value="KAH7916587.1"/>
    <property type="molecule type" value="Genomic_DNA"/>
</dbReference>